<dbReference type="PRINTS" id="PR00481">
    <property type="entry name" value="LAMNOPPTDASE"/>
</dbReference>
<accession>A0A068W924</accession>
<gene>
    <name evidence="7" type="ORF">EgrG_000855000</name>
</gene>
<reference evidence="7" key="2">
    <citation type="submission" date="2014-06" db="EMBL/GenBank/DDBJ databases">
        <authorList>
            <person name="Aslett M."/>
        </authorList>
    </citation>
    <scope>NUCLEOTIDE SEQUENCE</scope>
</reference>
<proteinExistence type="inferred from homology"/>
<evidence type="ECO:0000256" key="2">
    <source>
        <dbReference type="ARBA" id="ARBA00022438"/>
    </source>
</evidence>
<dbReference type="GO" id="GO:0005737">
    <property type="term" value="C:cytoplasm"/>
    <property type="evidence" value="ECO:0007669"/>
    <property type="project" value="InterPro"/>
</dbReference>
<feature type="domain" description="Cytosol aminopeptidase" evidence="6">
    <location>
        <begin position="386"/>
        <end position="393"/>
    </location>
</feature>
<evidence type="ECO:0000256" key="4">
    <source>
        <dbReference type="ARBA" id="ARBA00022801"/>
    </source>
</evidence>
<comment type="similarity">
    <text evidence="1">Belongs to the peptidase M17 family.</text>
</comment>
<reference evidence="9" key="3">
    <citation type="submission" date="2020-10" db="UniProtKB">
        <authorList>
            <consortium name="WormBaseParasite"/>
        </authorList>
    </citation>
    <scope>IDENTIFICATION</scope>
</reference>
<dbReference type="PANTHER" id="PTHR11963:SF48">
    <property type="entry name" value="DIPEPTIDASE B, ISOFORM A"/>
    <property type="match status" value="1"/>
</dbReference>
<keyword evidence="4" id="KW-0378">Hydrolase</keyword>
<sequence length="566" mass="61060">MRIGSSIGLAYWLNLGIASANTCPELVAFIPSASPLPESLYSTTMSLVVVCDVLDESFDVVIFINDAIKGLGCDFVSIEDALCSYERVNPKISETYDILAFPAHPCHRLIFSPTGKLNGDVDDSRNIYDAAVAGVKKAVAIGCEQPLLVLGPIASAPKDALWAEGEFPLLNAVLGALHALYQPLEIREAFPHKQTKYTELGVFGASEDLLKVASAIEEGRRVARDIGGSDPERMAAPRIVDYLQEEFQNCPDVTVSVTDIDPHVYPLMAAVDRATSSVERYRGRVVHLEYCGGEKVDTSLFLVGKGITFDTGGHDIKAGGVMAGMHRDKCGAAAVAGFLRTLSLLRPAGLRVVAHLAFVRNAIGPDAYVADEIITSRAGKRVRIGNTDAEGRMVMSDLLCLAKEEALHAVNPFLFTVATLTGHVIRAYKCYTASSISAVMDNGPARKLDMSHKLQKAGERISDMAEVSTVRMEDFEMCKGHTEYEDLLQCNNLPSSATPRGHQFPAAFMILASGLEKHGLGCEKQLPYTHIDVAGSAGLIDTLPTAAPLMMLTSMFVLPRVWSATK</sequence>
<dbReference type="PROSITE" id="PS00631">
    <property type="entry name" value="CYTOSOL_AP"/>
    <property type="match status" value="1"/>
</dbReference>
<dbReference type="SMR" id="A0A068W924"/>
<keyword evidence="3" id="KW-0645">Protease</keyword>
<dbReference type="InterPro" id="IPR011356">
    <property type="entry name" value="Leucine_aapep/pepB"/>
</dbReference>
<reference evidence="7 8" key="1">
    <citation type="journal article" date="2013" name="Nature">
        <title>The genomes of four tapeworm species reveal adaptations to parasitism.</title>
        <authorList>
            <person name="Tsai I.J."/>
            <person name="Zarowiecki M."/>
            <person name="Holroyd N."/>
            <person name="Garciarrubio A."/>
            <person name="Sanchez-Flores A."/>
            <person name="Brooks K.L."/>
            <person name="Tracey A."/>
            <person name="Bobes R.J."/>
            <person name="Fragoso G."/>
            <person name="Sciutto E."/>
            <person name="Aslett M."/>
            <person name="Beasley H."/>
            <person name="Bennett H.M."/>
            <person name="Cai J."/>
            <person name="Camicia F."/>
            <person name="Clark R."/>
            <person name="Cucher M."/>
            <person name="De Silva N."/>
            <person name="Day T.A."/>
            <person name="Deplazes P."/>
            <person name="Estrada K."/>
            <person name="Fernandez C."/>
            <person name="Holland P.W."/>
            <person name="Hou J."/>
            <person name="Hu S."/>
            <person name="Huckvale T."/>
            <person name="Hung S.S."/>
            <person name="Kamenetzky L."/>
            <person name="Keane J.A."/>
            <person name="Kiss F."/>
            <person name="Koziol U."/>
            <person name="Lambert O."/>
            <person name="Liu K."/>
            <person name="Luo X."/>
            <person name="Luo Y."/>
            <person name="Macchiaroli N."/>
            <person name="Nichol S."/>
            <person name="Paps J."/>
            <person name="Parkinson J."/>
            <person name="Pouchkina-Stantcheva N."/>
            <person name="Riddiford N."/>
            <person name="Rosenzvit M."/>
            <person name="Salinas G."/>
            <person name="Wasmuth J.D."/>
            <person name="Zamanian M."/>
            <person name="Zheng Y."/>
            <person name="Cai X."/>
            <person name="Soberon X."/>
            <person name="Olson P.D."/>
            <person name="Laclette J.P."/>
            <person name="Brehm K."/>
            <person name="Berriman M."/>
            <person name="Garciarrubio A."/>
            <person name="Bobes R.J."/>
            <person name="Fragoso G."/>
            <person name="Sanchez-Flores A."/>
            <person name="Estrada K."/>
            <person name="Cevallos M.A."/>
            <person name="Morett E."/>
            <person name="Gonzalez V."/>
            <person name="Portillo T."/>
            <person name="Ochoa-Leyva A."/>
            <person name="Jose M.V."/>
            <person name="Sciutto E."/>
            <person name="Landa A."/>
            <person name="Jimenez L."/>
            <person name="Valdes V."/>
            <person name="Carrero J.C."/>
            <person name="Larralde C."/>
            <person name="Morales-Montor J."/>
            <person name="Limon-Lason J."/>
            <person name="Soberon X."/>
            <person name="Laclette J.P."/>
        </authorList>
    </citation>
    <scope>NUCLEOTIDE SEQUENCE [LARGE SCALE GENOMIC DNA]</scope>
</reference>
<dbReference type="OrthoDB" id="10041421at2759"/>
<dbReference type="Pfam" id="PF00883">
    <property type="entry name" value="Peptidase_M17"/>
    <property type="match status" value="1"/>
</dbReference>
<evidence type="ECO:0000256" key="5">
    <source>
        <dbReference type="SAM" id="SignalP"/>
    </source>
</evidence>
<dbReference type="SUPFAM" id="SSF53187">
    <property type="entry name" value="Zn-dependent exopeptidases"/>
    <property type="match status" value="1"/>
</dbReference>
<dbReference type="WBParaSite" id="EgrG_000855000">
    <property type="protein sequence ID" value="EgrG_000855000"/>
    <property type="gene ID" value="EgrG_000855000"/>
</dbReference>
<keyword evidence="5" id="KW-0732">Signal</keyword>
<dbReference type="EMBL" id="LK028576">
    <property type="protein sequence ID" value="CDS16133.1"/>
    <property type="molecule type" value="Genomic_DNA"/>
</dbReference>
<dbReference type="Gene3D" id="3.40.630.10">
    <property type="entry name" value="Zn peptidases"/>
    <property type="match status" value="1"/>
</dbReference>
<dbReference type="PANTHER" id="PTHR11963">
    <property type="entry name" value="LEUCINE AMINOPEPTIDASE-RELATED"/>
    <property type="match status" value="1"/>
</dbReference>
<evidence type="ECO:0000256" key="3">
    <source>
        <dbReference type="ARBA" id="ARBA00022670"/>
    </source>
</evidence>
<dbReference type="GO" id="GO:0006508">
    <property type="term" value="P:proteolysis"/>
    <property type="evidence" value="ECO:0007669"/>
    <property type="project" value="UniProtKB-KW"/>
</dbReference>
<evidence type="ECO:0000313" key="8">
    <source>
        <dbReference type="Proteomes" id="UP000492820"/>
    </source>
</evidence>
<feature type="signal peptide" evidence="5">
    <location>
        <begin position="1"/>
        <end position="20"/>
    </location>
</feature>
<dbReference type="Proteomes" id="UP000492820">
    <property type="component" value="Unassembled WGS sequence"/>
</dbReference>
<dbReference type="GO" id="GO:0030145">
    <property type="term" value="F:manganese ion binding"/>
    <property type="evidence" value="ECO:0007669"/>
    <property type="project" value="InterPro"/>
</dbReference>
<dbReference type="AlphaFoldDB" id="A0A068W924"/>
<name>A0A068W924_ECHGR</name>
<evidence type="ECO:0000313" key="7">
    <source>
        <dbReference type="EMBL" id="CDS16133.1"/>
    </source>
</evidence>
<feature type="chain" id="PRO_5033210702" evidence="5">
    <location>
        <begin position="21"/>
        <end position="566"/>
    </location>
</feature>
<evidence type="ECO:0000259" key="6">
    <source>
        <dbReference type="PROSITE" id="PS00631"/>
    </source>
</evidence>
<protein>
    <submittedName>
        <fullName evidence="7 9">Leucyl aminopeptidase</fullName>
    </submittedName>
</protein>
<organism evidence="7">
    <name type="scientific">Echinococcus granulosus</name>
    <name type="common">Hydatid tapeworm</name>
    <dbReference type="NCBI Taxonomy" id="6210"/>
    <lineage>
        <taxon>Eukaryota</taxon>
        <taxon>Metazoa</taxon>
        <taxon>Spiralia</taxon>
        <taxon>Lophotrochozoa</taxon>
        <taxon>Platyhelminthes</taxon>
        <taxon>Cestoda</taxon>
        <taxon>Eucestoda</taxon>
        <taxon>Cyclophyllidea</taxon>
        <taxon>Taeniidae</taxon>
        <taxon>Echinococcus</taxon>
        <taxon>Echinococcus granulosus group</taxon>
    </lineage>
</organism>
<evidence type="ECO:0000256" key="1">
    <source>
        <dbReference type="ARBA" id="ARBA00009528"/>
    </source>
</evidence>
<keyword evidence="2 7" id="KW-0031">Aminopeptidase</keyword>
<dbReference type="InterPro" id="IPR000819">
    <property type="entry name" value="Peptidase_M17_C"/>
</dbReference>
<evidence type="ECO:0000313" key="9">
    <source>
        <dbReference type="WBParaSite" id="EgrG_000855000"/>
    </source>
</evidence>
<dbReference type="GO" id="GO:0070006">
    <property type="term" value="F:metalloaminopeptidase activity"/>
    <property type="evidence" value="ECO:0007669"/>
    <property type="project" value="InterPro"/>
</dbReference>